<gene>
    <name evidence="8" type="ORF">SAMN04488544_1041</name>
</gene>
<dbReference type="GO" id="GO:0005886">
    <property type="term" value="C:plasma membrane"/>
    <property type="evidence" value="ECO:0007669"/>
    <property type="project" value="UniProtKB-SubCell"/>
</dbReference>
<evidence type="ECO:0000256" key="2">
    <source>
        <dbReference type="ARBA" id="ARBA00006386"/>
    </source>
</evidence>
<keyword evidence="9" id="KW-1185">Reference proteome</keyword>
<evidence type="ECO:0008006" key="10">
    <source>
        <dbReference type="Google" id="ProtNLM"/>
    </source>
</evidence>
<reference evidence="9" key="1">
    <citation type="submission" date="2016-10" db="EMBL/GenBank/DDBJ databases">
        <authorList>
            <person name="Varghese N."/>
            <person name="Submissions S."/>
        </authorList>
    </citation>
    <scope>NUCLEOTIDE SEQUENCE [LARGE SCALE GENOMIC DNA]</scope>
    <source>
        <strain evidence="9">DSM 21743</strain>
    </source>
</reference>
<dbReference type="InterPro" id="IPR005524">
    <property type="entry name" value="DUF318"/>
</dbReference>
<feature type="transmembrane region" description="Helical" evidence="7">
    <location>
        <begin position="299"/>
        <end position="320"/>
    </location>
</feature>
<dbReference type="Pfam" id="PF03773">
    <property type="entry name" value="ArsP_1"/>
    <property type="match status" value="1"/>
</dbReference>
<evidence type="ECO:0000256" key="6">
    <source>
        <dbReference type="ARBA" id="ARBA00023136"/>
    </source>
</evidence>
<keyword evidence="4 7" id="KW-0812">Transmembrane</keyword>
<evidence type="ECO:0000256" key="5">
    <source>
        <dbReference type="ARBA" id="ARBA00022989"/>
    </source>
</evidence>
<feature type="transmembrane region" description="Helical" evidence="7">
    <location>
        <begin position="147"/>
        <end position="166"/>
    </location>
</feature>
<evidence type="ECO:0000256" key="1">
    <source>
        <dbReference type="ARBA" id="ARBA00004651"/>
    </source>
</evidence>
<accession>A0A1H2LXH5</accession>
<proteinExistence type="inferred from homology"/>
<keyword evidence="6 7" id="KW-0472">Membrane</keyword>
<evidence type="ECO:0000256" key="7">
    <source>
        <dbReference type="SAM" id="Phobius"/>
    </source>
</evidence>
<dbReference type="RefSeq" id="WP_197680623.1">
    <property type="nucleotide sequence ID" value="NZ_LT629799.1"/>
</dbReference>
<dbReference type="Proteomes" id="UP000198825">
    <property type="component" value="Chromosome I"/>
</dbReference>
<keyword evidence="5 7" id="KW-1133">Transmembrane helix</keyword>
<dbReference type="PANTHER" id="PTHR34184">
    <property type="entry name" value="UPF0718 PROTEIN YCGR"/>
    <property type="match status" value="1"/>
</dbReference>
<dbReference type="PANTHER" id="PTHR34184:SF4">
    <property type="entry name" value="UPF0718 PROTEIN YCGR"/>
    <property type="match status" value="1"/>
</dbReference>
<name>A0A1H2LXH5_9ACTN</name>
<feature type="transmembrane region" description="Helical" evidence="7">
    <location>
        <begin position="239"/>
        <end position="264"/>
    </location>
</feature>
<dbReference type="EMBL" id="LT629799">
    <property type="protein sequence ID" value="SDU85713.1"/>
    <property type="molecule type" value="Genomic_DNA"/>
</dbReference>
<keyword evidence="3" id="KW-1003">Cell membrane</keyword>
<dbReference type="STRING" id="546874.SAMN04488544_1041"/>
<feature type="transmembrane region" description="Helical" evidence="7">
    <location>
        <begin position="52"/>
        <end position="73"/>
    </location>
</feature>
<comment type="subcellular location">
    <subcellularLocation>
        <location evidence="1">Cell membrane</location>
        <topology evidence="1">Multi-pass membrane protein</topology>
    </subcellularLocation>
</comment>
<protein>
    <recommendedName>
        <fullName evidence="10">Permease</fullName>
    </recommendedName>
</protein>
<dbReference type="InterPro" id="IPR052923">
    <property type="entry name" value="UPF0718"/>
</dbReference>
<feature type="transmembrane region" description="Helical" evidence="7">
    <location>
        <begin position="208"/>
        <end position="227"/>
    </location>
</feature>
<feature type="transmembrane region" description="Helical" evidence="7">
    <location>
        <begin position="121"/>
        <end position="140"/>
    </location>
</feature>
<evidence type="ECO:0000313" key="8">
    <source>
        <dbReference type="EMBL" id="SDU85713.1"/>
    </source>
</evidence>
<sequence>MTRPYALRPAWVLLPLAAVLLWVWAPPTPRLRDDVQDVVTLAVSVLVESLPFVVAGIVISVVVQLWVPAAALVRLLPRRAWARRAVLSLLGALFPVCECGNVPLARGLMARGLSVPESMTFLLAAPILNPITVVVTYQAFGFGDGILLARVLGAFVIANGVGALLARHPDPSRLMTSQFRQACDRHDHPHGPRVLAALPMVLREAGSLLPALLVGALVAGVIQVAVSRDLLLTLGQNPVWSVLALMALAFVIAICSTVDAFFVLGFGSTFTPGAVAAFLVMGAMVDVKMVALLRTTFTTATLAIVTGLVVLSTLVLGLGMNLV</sequence>
<evidence type="ECO:0000256" key="3">
    <source>
        <dbReference type="ARBA" id="ARBA00022475"/>
    </source>
</evidence>
<dbReference type="AlphaFoldDB" id="A0A1H2LXH5"/>
<feature type="transmembrane region" description="Helical" evidence="7">
    <location>
        <begin position="270"/>
        <end position="287"/>
    </location>
</feature>
<organism evidence="8 9">
    <name type="scientific">Microlunatus sagamiharensis</name>
    <dbReference type="NCBI Taxonomy" id="546874"/>
    <lineage>
        <taxon>Bacteria</taxon>
        <taxon>Bacillati</taxon>
        <taxon>Actinomycetota</taxon>
        <taxon>Actinomycetes</taxon>
        <taxon>Propionibacteriales</taxon>
        <taxon>Propionibacteriaceae</taxon>
        <taxon>Microlunatus</taxon>
    </lineage>
</organism>
<evidence type="ECO:0000313" key="9">
    <source>
        <dbReference type="Proteomes" id="UP000198825"/>
    </source>
</evidence>
<comment type="similarity">
    <text evidence="2">Belongs to the UPF0718 family.</text>
</comment>
<evidence type="ECO:0000256" key="4">
    <source>
        <dbReference type="ARBA" id="ARBA00022692"/>
    </source>
</evidence>